<dbReference type="Proteomes" id="UP000813461">
    <property type="component" value="Unassembled WGS sequence"/>
</dbReference>
<feature type="region of interest" description="Disordered" evidence="1">
    <location>
        <begin position="254"/>
        <end position="300"/>
    </location>
</feature>
<feature type="compositionally biased region" description="Low complexity" evidence="1">
    <location>
        <begin position="109"/>
        <end position="125"/>
    </location>
</feature>
<feature type="compositionally biased region" description="Basic residues" evidence="1">
    <location>
        <begin position="275"/>
        <end position="285"/>
    </location>
</feature>
<evidence type="ECO:0000256" key="1">
    <source>
        <dbReference type="SAM" id="MobiDB-lite"/>
    </source>
</evidence>
<gene>
    <name evidence="2" type="ORF">FB567DRAFT_598746</name>
</gene>
<reference evidence="2" key="1">
    <citation type="journal article" date="2021" name="Nat. Commun.">
        <title>Genetic determinants of endophytism in the Arabidopsis root mycobiome.</title>
        <authorList>
            <person name="Mesny F."/>
            <person name="Miyauchi S."/>
            <person name="Thiergart T."/>
            <person name="Pickel B."/>
            <person name="Atanasova L."/>
            <person name="Karlsson M."/>
            <person name="Huettel B."/>
            <person name="Barry K.W."/>
            <person name="Haridas S."/>
            <person name="Chen C."/>
            <person name="Bauer D."/>
            <person name="Andreopoulos W."/>
            <person name="Pangilinan J."/>
            <person name="LaButti K."/>
            <person name="Riley R."/>
            <person name="Lipzen A."/>
            <person name="Clum A."/>
            <person name="Drula E."/>
            <person name="Henrissat B."/>
            <person name="Kohler A."/>
            <person name="Grigoriev I.V."/>
            <person name="Martin F.M."/>
            <person name="Hacquard S."/>
        </authorList>
    </citation>
    <scope>NUCLEOTIDE SEQUENCE</scope>
    <source>
        <strain evidence="2">MPI-SDFR-AT-0120</strain>
    </source>
</reference>
<sequence length="311" mass="33602">MKSARDNHKDYSEAHLSMYDDVAIYRDSSNHKHNSVLNTSTLVQQLRAIATVRSSLLLQLNELQDEEVNILDSLAQSIDGTRNPSSHRTSPSTPPPLPPLAPPSPRPLYAPHLPRPNLSPSRLPRAQPSKTSTKPLHTRTVSAPTLSTPVGAQRLAPKSGKRVPLVDKTPLEVKTGEREVLGVGYAEPTHGAAPIGITMGLRKESGFVFPDEERGFAGRKQTRKVAMRFGEDDDESMVGQGLGVSGIGVGKMVSRVRGSRGNGRGVGGARDKSKNQSRSRSRSRGRMPVGTMGSGRGCKVPRAVVGKEWDF</sequence>
<proteinExistence type="predicted"/>
<comment type="caution">
    <text evidence="2">The sequence shown here is derived from an EMBL/GenBank/DDBJ whole genome shotgun (WGS) entry which is preliminary data.</text>
</comment>
<feature type="compositionally biased region" description="Polar residues" evidence="1">
    <location>
        <begin position="128"/>
        <end position="150"/>
    </location>
</feature>
<accession>A0A8K0QT95</accession>
<feature type="compositionally biased region" description="Pro residues" evidence="1">
    <location>
        <begin position="92"/>
        <end position="108"/>
    </location>
</feature>
<evidence type="ECO:0000313" key="3">
    <source>
        <dbReference type="Proteomes" id="UP000813461"/>
    </source>
</evidence>
<keyword evidence="3" id="KW-1185">Reference proteome</keyword>
<evidence type="ECO:0000313" key="2">
    <source>
        <dbReference type="EMBL" id="KAH7069434.1"/>
    </source>
</evidence>
<organism evidence="2 3">
    <name type="scientific">Paraphoma chrysanthemicola</name>
    <dbReference type="NCBI Taxonomy" id="798071"/>
    <lineage>
        <taxon>Eukaryota</taxon>
        <taxon>Fungi</taxon>
        <taxon>Dikarya</taxon>
        <taxon>Ascomycota</taxon>
        <taxon>Pezizomycotina</taxon>
        <taxon>Dothideomycetes</taxon>
        <taxon>Pleosporomycetidae</taxon>
        <taxon>Pleosporales</taxon>
        <taxon>Pleosporineae</taxon>
        <taxon>Phaeosphaeriaceae</taxon>
        <taxon>Paraphoma</taxon>
    </lineage>
</organism>
<dbReference type="AlphaFoldDB" id="A0A8K0QT95"/>
<feature type="region of interest" description="Disordered" evidence="1">
    <location>
        <begin position="78"/>
        <end position="161"/>
    </location>
</feature>
<protein>
    <submittedName>
        <fullName evidence="2">Uncharacterized protein</fullName>
    </submittedName>
</protein>
<dbReference type="EMBL" id="JAGMVJ010000029">
    <property type="protein sequence ID" value="KAH7069434.1"/>
    <property type="molecule type" value="Genomic_DNA"/>
</dbReference>
<name>A0A8K0QT95_9PLEO</name>